<accession>A0A128ETZ3</accession>
<dbReference type="SUPFAM" id="SSF50037">
    <property type="entry name" value="C-terminal domain of transcriptional repressors"/>
    <property type="match status" value="1"/>
</dbReference>
<dbReference type="InterPro" id="IPR008988">
    <property type="entry name" value="Transcriptional_repressor_C"/>
</dbReference>
<feature type="domain" description="Ferrous iron transporter FeoA-like" evidence="2">
    <location>
        <begin position="11"/>
        <end position="84"/>
    </location>
</feature>
<evidence type="ECO:0000256" key="1">
    <source>
        <dbReference type="ARBA" id="ARBA00023004"/>
    </source>
</evidence>
<protein>
    <submittedName>
        <fullName evidence="3">Ferrous iron transport protein A</fullName>
    </submittedName>
</protein>
<dbReference type="PANTHER" id="PTHR42954:SF2">
    <property type="entry name" value="FE(2+) TRANSPORT PROTEIN A"/>
    <property type="match status" value="1"/>
</dbReference>
<dbReference type="Proteomes" id="UP000073601">
    <property type="component" value="Unassembled WGS sequence"/>
</dbReference>
<dbReference type="SMART" id="SM00899">
    <property type="entry name" value="FeoA"/>
    <property type="match status" value="1"/>
</dbReference>
<dbReference type="InterPro" id="IPR052713">
    <property type="entry name" value="FeoA"/>
</dbReference>
<dbReference type="EMBL" id="FIZY01000001">
    <property type="protein sequence ID" value="CZF77575.1"/>
    <property type="molecule type" value="Genomic_DNA"/>
</dbReference>
<evidence type="ECO:0000259" key="2">
    <source>
        <dbReference type="SMART" id="SM00899"/>
    </source>
</evidence>
<sequence>MYMILILVVFMKLTELKLGMAGRVLSLSMVPTIPRKKLMAMGLLPDTDISVVRYAPMGDPVQIRVRGCDIALRVSLAQNIEVTSHDG</sequence>
<reference evidence="4" key="1">
    <citation type="submission" date="2016-02" db="EMBL/GenBank/DDBJ databases">
        <authorList>
            <person name="Rodrigo-Torres Lidia"/>
            <person name="Arahal R.David."/>
        </authorList>
    </citation>
    <scope>NUCLEOTIDE SEQUENCE [LARGE SCALE GENOMIC DNA]</scope>
    <source>
        <strain evidence="4">CECT 8713</strain>
    </source>
</reference>
<evidence type="ECO:0000313" key="4">
    <source>
        <dbReference type="Proteomes" id="UP000073601"/>
    </source>
</evidence>
<evidence type="ECO:0000313" key="3">
    <source>
        <dbReference type="EMBL" id="CZF77575.1"/>
    </source>
</evidence>
<dbReference type="Gene3D" id="2.30.30.90">
    <property type="match status" value="1"/>
</dbReference>
<gene>
    <name evidence="3" type="primary">feoA</name>
    <name evidence="3" type="ORF">GMA8713_00231</name>
</gene>
<name>A0A128ETZ3_9GAMM</name>
<keyword evidence="4" id="KW-1185">Reference proteome</keyword>
<dbReference type="AlphaFoldDB" id="A0A128ETZ3"/>
<dbReference type="GO" id="GO:0046914">
    <property type="term" value="F:transition metal ion binding"/>
    <property type="evidence" value="ECO:0007669"/>
    <property type="project" value="InterPro"/>
</dbReference>
<keyword evidence="1" id="KW-0408">Iron</keyword>
<proteinExistence type="predicted"/>
<dbReference type="OrthoDB" id="9811076at2"/>
<dbReference type="PANTHER" id="PTHR42954">
    <property type="entry name" value="FE(2+) TRANSPORT PROTEIN A"/>
    <property type="match status" value="1"/>
</dbReference>
<dbReference type="InterPro" id="IPR007167">
    <property type="entry name" value="Fe-transptr_FeoA-like"/>
</dbReference>
<dbReference type="Pfam" id="PF04023">
    <property type="entry name" value="FeoA"/>
    <property type="match status" value="1"/>
</dbReference>
<dbReference type="InterPro" id="IPR038157">
    <property type="entry name" value="FeoA_core_dom"/>
</dbReference>
<organism evidence="3 4">
    <name type="scientific">Grimontia marina</name>
    <dbReference type="NCBI Taxonomy" id="646534"/>
    <lineage>
        <taxon>Bacteria</taxon>
        <taxon>Pseudomonadati</taxon>
        <taxon>Pseudomonadota</taxon>
        <taxon>Gammaproteobacteria</taxon>
        <taxon>Vibrionales</taxon>
        <taxon>Vibrionaceae</taxon>
        <taxon>Grimontia</taxon>
    </lineage>
</organism>